<feature type="transmembrane region" description="Helical" evidence="6">
    <location>
        <begin position="102"/>
        <end position="126"/>
    </location>
</feature>
<keyword evidence="9" id="KW-1185">Reference proteome</keyword>
<organism evidence="8 9">
    <name type="scientific">Desulforhopalus singaporensis</name>
    <dbReference type="NCBI Taxonomy" id="91360"/>
    <lineage>
        <taxon>Bacteria</taxon>
        <taxon>Pseudomonadati</taxon>
        <taxon>Thermodesulfobacteriota</taxon>
        <taxon>Desulfobulbia</taxon>
        <taxon>Desulfobulbales</taxon>
        <taxon>Desulfocapsaceae</taxon>
        <taxon>Desulforhopalus</taxon>
    </lineage>
</organism>
<accession>A0A1H0SWD2</accession>
<gene>
    <name evidence="8" type="ORF">SAMN05660330_02830</name>
</gene>
<dbReference type="SUPFAM" id="SSF53448">
    <property type="entry name" value="Nucleotide-diphospho-sugar transferases"/>
    <property type="match status" value="1"/>
</dbReference>
<dbReference type="GO" id="GO:0005886">
    <property type="term" value="C:plasma membrane"/>
    <property type="evidence" value="ECO:0007669"/>
    <property type="project" value="UniProtKB-SubCell"/>
</dbReference>
<evidence type="ECO:0000256" key="3">
    <source>
        <dbReference type="ARBA" id="ARBA00022676"/>
    </source>
</evidence>
<evidence type="ECO:0000256" key="1">
    <source>
        <dbReference type="ARBA" id="ARBA00004236"/>
    </source>
</evidence>
<dbReference type="InterPro" id="IPR029044">
    <property type="entry name" value="Nucleotide-diphossugar_trans"/>
</dbReference>
<sequence>MKTTLSVIIPTLNEQEYLPTTLASLGKSGVEVIVSDGGSSDRSVAISSDAGVKVITGPPGRGQQMNRGALEATSPLLLFLHADTLLPEDFQSLVERTLADPAIALGAFSLAFATTAPGLAVIAGAANLRSRWLQLPYGDQALFTTRTRFFRAGGFPQTEIMEDFIFVRKIREYGKIKIVPEKAITSHRRWQRLGLVRTTLINQLVVLGYMAGVSPAKLARLYHRLKNRSA</sequence>
<dbReference type="AlphaFoldDB" id="A0A1H0SWD2"/>
<keyword evidence="4 8" id="KW-0808">Transferase</keyword>
<keyword evidence="3" id="KW-0328">Glycosyltransferase</keyword>
<evidence type="ECO:0000313" key="9">
    <source>
        <dbReference type="Proteomes" id="UP000199073"/>
    </source>
</evidence>
<keyword evidence="6" id="KW-1133">Transmembrane helix</keyword>
<dbReference type="Gene3D" id="3.90.550.10">
    <property type="entry name" value="Spore Coat Polysaccharide Biosynthesis Protein SpsA, Chain A"/>
    <property type="match status" value="1"/>
</dbReference>
<dbReference type="RefSeq" id="WP_092223932.1">
    <property type="nucleotide sequence ID" value="NZ_FNJI01000021.1"/>
</dbReference>
<evidence type="ECO:0000256" key="2">
    <source>
        <dbReference type="ARBA" id="ARBA00022475"/>
    </source>
</evidence>
<protein>
    <submittedName>
        <fullName evidence="8">Transferase 2, rSAM/selenodomain-associated</fullName>
    </submittedName>
</protein>
<dbReference type="GO" id="GO:0016757">
    <property type="term" value="F:glycosyltransferase activity"/>
    <property type="evidence" value="ECO:0007669"/>
    <property type="project" value="UniProtKB-KW"/>
</dbReference>
<evidence type="ECO:0000256" key="4">
    <source>
        <dbReference type="ARBA" id="ARBA00022679"/>
    </source>
</evidence>
<dbReference type="InterPro" id="IPR001173">
    <property type="entry name" value="Glyco_trans_2-like"/>
</dbReference>
<feature type="domain" description="Glycosyltransferase 2-like" evidence="7">
    <location>
        <begin position="6"/>
        <end position="113"/>
    </location>
</feature>
<reference evidence="8 9" key="1">
    <citation type="submission" date="2016-10" db="EMBL/GenBank/DDBJ databases">
        <authorList>
            <person name="de Groot N.N."/>
        </authorList>
    </citation>
    <scope>NUCLEOTIDE SEQUENCE [LARGE SCALE GENOMIC DNA]</scope>
    <source>
        <strain evidence="8 9">DSM 12130</strain>
    </source>
</reference>
<comment type="subcellular location">
    <subcellularLocation>
        <location evidence="1">Cell membrane</location>
    </subcellularLocation>
</comment>
<dbReference type="STRING" id="91360.SAMN05660330_02830"/>
<keyword evidence="2" id="KW-1003">Cell membrane</keyword>
<dbReference type="Proteomes" id="UP000199073">
    <property type="component" value="Unassembled WGS sequence"/>
</dbReference>
<dbReference type="NCBIfam" id="TIGR04283">
    <property type="entry name" value="glyco_like_mftF"/>
    <property type="match status" value="1"/>
</dbReference>
<evidence type="ECO:0000256" key="5">
    <source>
        <dbReference type="ARBA" id="ARBA00023136"/>
    </source>
</evidence>
<dbReference type="PANTHER" id="PTHR43646">
    <property type="entry name" value="GLYCOSYLTRANSFERASE"/>
    <property type="match status" value="1"/>
</dbReference>
<dbReference type="EMBL" id="FNJI01000021">
    <property type="protein sequence ID" value="SDP46053.1"/>
    <property type="molecule type" value="Genomic_DNA"/>
</dbReference>
<proteinExistence type="predicted"/>
<dbReference type="OrthoDB" id="9798250at2"/>
<evidence type="ECO:0000259" key="7">
    <source>
        <dbReference type="Pfam" id="PF00535"/>
    </source>
</evidence>
<keyword evidence="5 6" id="KW-0472">Membrane</keyword>
<keyword evidence="6" id="KW-0812">Transmembrane</keyword>
<dbReference type="PANTHER" id="PTHR43646:SF2">
    <property type="entry name" value="GLYCOSYLTRANSFERASE 2-LIKE DOMAIN-CONTAINING PROTEIN"/>
    <property type="match status" value="1"/>
</dbReference>
<dbReference type="Pfam" id="PF00535">
    <property type="entry name" value="Glycos_transf_2"/>
    <property type="match status" value="1"/>
</dbReference>
<dbReference type="CDD" id="cd02522">
    <property type="entry name" value="GT_2_like_a"/>
    <property type="match status" value="1"/>
</dbReference>
<evidence type="ECO:0000256" key="6">
    <source>
        <dbReference type="SAM" id="Phobius"/>
    </source>
</evidence>
<feature type="transmembrane region" description="Helical" evidence="6">
    <location>
        <begin position="200"/>
        <end position="219"/>
    </location>
</feature>
<evidence type="ECO:0000313" key="8">
    <source>
        <dbReference type="EMBL" id="SDP46053.1"/>
    </source>
</evidence>
<name>A0A1H0SWD2_9BACT</name>
<dbReference type="InterPro" id="IPR026461">
    <property type="entry name" value="Trfase_2_rSAM/seldom_assoc"/>
</dbReference>